<dbReference type="AlphaFoldDB" id="A0A934IN40"/>
<protein>
    <submittedName>
        <fullName evidence="1">Uncharacterized protein</fullName>
    </submittedName>
</protein>
<reference evidence="1" key="1">
    <citation type="submission" date="2020-12" db="EMBL/GenBank/DDBJ databases">
        <title>Bacterial taxonomy.</title>
        <authorList>
            <person name="Pan X."/>
        </authorList>
    </citation>
    <scope>NUCLEOTIDE SEQUENCE</scope>
    <source>
        <strain evidence="1">B2012</strain>
    </source>
</reference>
<gene>
    <name evidence="1" type="ORF">JCR33_01950</name>
</gene>
<dbReference type="EMBL" id="JAEKJA010000001">
    <property type="protein sequence ID" value="MBJ3774429.1"/>
    <property type="molecule type" value="Genomic_DNA"/>
</dbReference>
<comment type="caution">
    <text evidence="1">The sequence shown here is derived from an EMBL/GenBank/DDBJ whole genome shotgun (WGS) entry which is preliminary data.</text>
</comment>
<organism evidence="1 2">
    <name type="scientific">Acuticoccus mangrovi</name>
    <dbReference type="NCBI Taxonomy" id="2796142"/>
    <lineage>
        <taxon>Bacteria</taxon>
        <taxon>Pseudomonadati</taxon>
        <taxon>Pseudomonadota</taxon>
        <taxon>Alphaproteobacteria</taxon>
        <taxon>Hyphomicrobiales</taxon>
        <taxon>Amorphaceae</taxon>
        <taxon>Acuticoccus</taxon>
    </lineage>
</organism>
<keyword evidence="2" id="KW-1185">Reference proteome</keyword>
<evidence type="ECO:0000313" key="1">
    <source>
        <dbReference type="EMBL" id="MBJ3774429.1"/>
    </source>
</evidence>
<accession>A0A934IN40</accession>
<sequence length="549" mass="60643">MSASAPVALRDPECVMRLARLGSSHPTRLSFLYAMLRRLQREGWTFDRPLFQLDDRGVGRAVYTVRGPERTYSLVAFAHDLPDHLRSDRVIATRWDATFALHDGVPSAEDLDRLEANVPLQEAGRISPRELTLARANRSVRLFEHVVESLAAGRQPDPAEVAPVGYLMRTTAVYGSGKFGAADRALIADRAELKGPFQAEMLTVWLIRAFTVDLVEHLAAVRGGDRAVPLDPAMRRRFGVGNSTGLGMAPFLVNHPVLLNNWVMAREKALAAVRALPDATPRARAAFADALAAARANAAAWRSDHPLQIEKLADLRHDLALVEASADAHLCAPSPWDALWRWGEATLSLEGQEALLALLLEPHGDVVDALCETMDADEGAHFRIDGAMTVGALRDLLAGPYRWALAPDYASREESARFWYVSEEKLEPRLGERHEEDGAEREDPLGVGRDVAALAAALAKRPAEEPLATFLMAEPGHRHVVRRVQIGARHPYAEVHDNLLSSTMMPIDLLRAKLAFFGATRFDPRSDRWVRIALFQEAPFPHEHLEATV</sequence>
<proteinExistence type="predicted"/>
<dbReference type="Proteomes" id="UP000609531">
    <property type="component" value="Unassembled WGS sequence"/>
</dbReference>
<evidence type="ECO:0000313" key="2">
    <source>
        <dbReference type="Proteomes" id="UP000609531"/>
    </source>
</evidence>
<name>A0A934IN40_9HYPH</name>